<gene>
    <name evidence="3" type="ORF">EV207_102167</name>
</gene>
<evidence type="ECO:0000256" key="1">
    <source>
        <dbReference type="SAM" id="MobiDB-lite"/>
    </source>
</evidence>
<accession>A0A4R2P9S4</accession>
<keyword evidence="2" id="KW-0472">Membrane</keyword>
<organism evidence="3 4">
    <name type="scientific">Scopulibacillus darangshiensis</name>
    <dbReference type="NCBI Taxonomy" id="442528"/>
    <lineage>
        <taxon>Bacteria</taxon>
        <taxon>Bacillati</taxon>
        <taxon>Bacillota</taxon>
        <taxon>Bacilli</taxon>
        <taxon>Bacillales</taxon>
        <taxon>Sporolactobacillaceae</taxon>
        <taxon>Scopulibacillus</taxon>
    </lineage>
</organism>
<keyword evidence="4" id="KW-1185">Reference proteome</keyword>
<evidence type="ECO:0000313" key="4">
    <source>
        <dbReference type="Proteomes" id="UP000295416"/>
    </source>
</evidence>
<dbReference type="Proteomes" id="UP000295416">
    <property type="component" value="Unassembled WGS sequence"/>
</dbReference>
<dbReference type="EMBL" id="SLXK01000002">
    <property type="protein sequence ID" value="TCP31677.1"/>
    <property type="molecule type" value="Genomic_DNA"/>
</dbReference>
<dbReference type="RefSeq" id="WP_132743300.1">
    <property type="nucleotide sequence ID" value="NZ_SLXK01000002.1"/>
</dbReference>
<proteinExistence type="predicted"/>
<name>A0A4R2P9S4_9BACL</name>
<comment type="caution">
    <text evidence="3">The sequence shown here is derived from an EMBL/GenBank/DDBJ whole genome shotgun (WGS) entry which is preliminary data.</text>
</comment>
<keyword evidence="2" id="KW-1133">Transmembrane helix</keyword>
<feature type="compositionally biased region" description="Polar residues" evidence="1">
    <location>
        <begin position="1"/>
        <end position="10"/>
    </location>
</feature>
<protein>
    <submittedName>
        <fullName evidence="3">Uncharacterized protein</fullName>
    </submittedName>
</protein>
<keyword evidence="2" id="KW-0812">Transmembrane</keyword>
<feature type="transmembrane region" description="Helical" evidence="2">
    <location>
        <begin position="52"/>
        <end position="74"/>
    </location>
</feature>
<evidence type="ECO:0000256" key="2">
    <source>
        <dbReference type="SAM" id="Phobius"/>
    </source>
</evidence>
<feature type="region of interest" description="Disordered" evidence="1">
    <location>
        <begin position="1"/>
        <end position="22"/>
    </location>
</feature>
<dbReference type="AlphaFoldDB" id="A0A4R2P9S4"/>
<reference evidence="3 4" key="1">
    <citation type="submission" date="2019-03" db="EMBL/GenBank/DDBJ databases">
        <title>Genomic Encyclopedia of Type Strains, Phase IV (KMG-IV): sequencing the most valuable type-strain genomes for metagenomic binning, comparative biology and taxonomic classification.</title>
        <authorList>
            <person name="Goeker M."/>
        </authorList>
    </citation>
    <scope>NUCLEOTIDE SEQUENCE [LARGE SCALE GENOMIC DNA]</scope>
    <source>
        <strain evidence="3 4">DSM 19377</strain>
    </source>
</reference>
<evidence type="ECO:0000313" key="3">
    <source>
        <dbReference type="EMBL" id="TCP31677.1"/>
    </source>
</evidence>
<sequence length="78" mass="9385">MEQENNQIQTEEFDQFPSRLDRHRKKGILRKRAKSQHEDEHSEKKTIKTPEFIFSNIILWAFIAMVSFILIFVISSYN</sequence>